<sequence>MVKLLVFADGSDSALSAVRHAAFLFREGSISEVVLLNVQAPVELGRASAFHSLSALRTIERAEGTRALSRACAILDDSGVNYVPEICVGPTAKTIAHVAEASQCDGILLGTTFWSRFNACFGGGLPARLMRRTRVPVTLIKAAPCVPGASAGTPPYQRGSHASPLLVVYPLGS</sequence>
<protein>
    <submittedName>
        <fullName evidence="2">Universal stress protein</fullName>
    </submittedName>
</protein>
<comment type="caution">
    <text evidence="2">The sequence shown here is derived from an EMBL/GenBank/DDBJ whole genome shotgun (WGS) entry which is preliminary data.</text>
</comment>
<dbReference type="InterPro" id="IPR014729">
    <property type="entry name" value="Rossmann-like_a/b/a_fold"/>
</dbReference>
<evidence type="ECO:0000259" key="1">
    <source>
        <dbReference type="Pfam" id="PF00582"/>
    </source>
</evidence>
<organism evidence="2 3">
    <name type="scientific">Cupriavidus basilensis</name>
    <dbReference type="NCBI Taxonomy" id="68895"/>
    <lineage>
        <taxon>Bacteria</taxon>
        <taxon>Pseudomonadati</taxon>
        <taxon>Pseudomonadota</taxon>
        <taxon>Betaproteobacteria</taxon>
        <taxon>Burkholderiales</taxon>
        <taxon>Burkholderiaceae</taxon>
        <taxon>Cupriavidus</taxon>
    </lineage>
</organism>
<dbReference type="Gene3D" id="3.40.50.620">
    <property type="entry name" value="HUPs"/>
    <property type="match status" value="1"/>
</dbReference>
<accession>A0ABT6AHM8</accession>
<dbReference type="SUPFAM" id="SSF52402">
    <property type="entry name" value="Adenine nucleotide alpha hydrolases-like"/>
    <property type="match status" value="1"/>
</dbReference>
<name>A0ABT6AHM8_9BURK</name>
<dbReference type="InterPro" id="IPR006016">
    <property type="entry name" value="UspA"/>
</dbReference>
<evidence type="ECO:0000313" key="3">
    <source>
        <dbReference type="Proteomes" id="UP001216674"/>
    </source>
</evidence>
<dbReference type="RefSeq" id="WP_276263806.1">
    <property type="nucleotide sequence ID" value="NZ_JARJLM010000069.1"/>
</dbReference>
<evidence type="ECO:0000313" key="2">
    <source>
        <dbReference type="EMBL" id="MDF3832109.1"/>
    </source>
</evidence>
<dbReference type="CDD" id="cd00293">
    <property type="entry name" value="USP-like"/>
    <property type="match status" value="1"/>
</dbReference>
<dbReference type="EMBL" id="JARJLM010000069">
    <property type="protein sequence ID" value="MDF3832109.1"/>
    <property type="molecule type" value="Genomic_DNA"/>
</dbReference>
<proteinExistence type="predicted"/>
<dbReference type="Pfam" id="PF00582">
    <property type="entry name" value="Usp"/>
    <property type="match status" value="1"/>
</dbReference>
<keyword evidence="3" id="KW-1185">Reference proteome</keyword>
<reference evidence="2 3" key="1">
    <citation type="submission" date="2023-03" db="EMBL/GenBank/DDBJ databases">
        <title>Draft assemblies of triclosan tolerant bacteria isolated from returned activated sludge.</title>
        <authorList>
            <person name="Van Hamelsveld S."/>
        </authorList>
    </citation>
    <scope>NUCLEOTIDE SEQUENCE [LARGE SCALE GENOMIC DNA]</scope>
    <source>
        <strain evidence="2 3">GW210010_S58</strain>
    </source>
</reference>
<dbReference type="Proteomes" id="UP001216674">
    <property type="component" value="Unassembled WGS sequence"/>
</dbReference>
<gene>
    <name evidence="2" type="ORF">P3W85_03950</name>
</gene>
<feature type="domain" description="UspA" evidence="1">
    <location>
        <begin position="3"/>
        <end position="141"/>
    </location>
</feature>